<dbReference type="InterPro" id="IPR016181">
    <property type="entry name" value="Acyl_CoA_acyltransferase"/>
</dbReference>
<evidence type="ECO:0000256" key="6">
    <source>
        <dbReference type="ARBA" id="ARBA00022771"/>
    </source>
</evidence>
<dbReference type="Gene3D" id="1.10.10.10">
    <property type="entry name" value="Winged helix-like DNA-binding domain superfamily/Winged helix DNA-binding domain"/>
    <property type="match status" value="1"/>
</dbReference>
<dbReference type="SUPFAM" id="SSF55729">
    <property type="entry name" value="Acyl-CoA N-acyltransferases (Nat)"/>
    <property type="match status" value="1"/>
</dbReference>
<evidence type="ECO:0000256" key="2">
    <source>
        <dbReference type="ARBA" id="ARBA00010107"/>
    </source>
</evidence>
<dbReference type="Pfam" id="PF01853">
    <property type="entry name" value="MOZ_SAS"/>
    <property type="match status" value="1"/>
</dbReference>
<dbReference type="EMBL" id="MU251270">
    <property type="protein sequence ID" value="KAG9251126.1"/>
    <property type="molecule type" value="Genomic_DNA"/>
</dbReference>
<dbReference type="PROSITE" id="PS51726">
    <property type="entry name" value="MYST_HAT"/>
    <property type="match status" value="1"/>
</dbReference>
<feature type="compositionally biased region" description="Polar residues" evidence="15">
    <location>
        <begin position="63"/>
        <end position="87"/>
    </location>
</feature>
<evidence type="ECO:0000256" key="4">
    <source>
        <dbReference type="ARBA" id="ARBA00022679"/>
    </source>
</evidence>
<protein>
    <recommendedName>
        <fullName evidence="3">histone acetyltransferase</fullName>
        <ecNumber evidence="3">2.3.1.48</ecNumber>
    </recommendedName>
</protein>
<dbReference type="Gene3D" id="3.30.60.60">
    <property type="entry name" value="N-acetyl transferase-like"/>
    <property type="match status" value="1"/>
</dbReference>
<dbReference type="PANTHER" id="PTHR10615:SF219">
    <property type="entry name" value="HISTONE ACETYLTRANSFERASE KAT5"/>
    <property type="match status" value="1"/>
</dbReference>
<name>A0A9P7ZFS8_9HYPO</name>
<dbReference type="FunFam" id="3.40.630.30:FF:000067">
    <property type="entry name" value="Histone acetyltransferase"/>
    <property type="match status" value="1"/>
</dbReference>
<dbReference type="PANTHER" id="PTHR10615">
    <property type="entry name" value="HISTONE ACETYLTRANSFERASE"/>
    <property type="match status" value="1"/>
</dbReference>
<dbReference type="OrthoDB" id="787137at2759"/>
<sequence>MEVEVRPDPAWRGATAGARRHLTTVSATTMPAPTSDLVAPEITYHVPSSRSHNMTSLVRPHGPSTSSSPLKMASSQRPAEQPIQPSQRADRNIDKVVLGDLVFDTWYPSYYGKELLGDVSAIPEDWRSSHIKKDRDQHPVLDRLYVCPSCFKYSKELVAWWGHVRVCEKRESVPGQKIYVHPRRKQKSKAAQTEGKAARSRKSEVQPDDTVHNEGEWSIWEVDGDQDRLFCQNLCLFAKLWLDNKSIFFDVTGFTYFLLVYTPPAGPSGQNESSSAVPQIVGFFSKEKMSWDNNNLACILVFPPWQRKGLGGLLMSASYEISKRQGVIGGPEKPISNLGQKGYKSFWAGEIARWLLSLDEGVIVDIKDCSDATYICLEDCLYMFREMDLLQDAGVGPGKPVVQDDDDVEEEPEDEDARAVAKEVKRVKVDKAAVRQYVADHRLNLQKMCDPDGFVEGYAMGEDGTGEEDEDMED</sequence>
<feature type="active site" description="Proton donor/acceptor" evidence="14">
    <location>
        <position position="332"/>
    </location>
</feature>
<feature type="region of interest" description="Disordered" evidence="15">
    <location>
        <begin position="48"/>
        <end position="91"/>
    </location>
</feature>
<gene>
    <name evidence="17" type="ORF">F5Z01DRAFT_683421</name>
</gene>
<organism evidence="17 18">
    <name type="scientific">Emericellopsis atlantica</name>
    <dbReference type="NCBI Taxonomy" id="2614577"/>
    <lineage>
        <taxon>Eukaryota</taxon>
        <taxon>Fungi</taxon>
        <taxon>Dikarya</taxon>
        <taxon>Ascomycota</taxon>
        <taxon>Pezizomycotina</taxon>
        <taxon>Sordariomycetes</taxon>
        <taxon>Hypocreomycetidae</taxon>
        <taxon>Hypocreales</taxon>
        <taxon>Bionectriaceae</taxon>
        <taxon>Emericellopsis</taxon>
    </lineage>
</organism>
<keyword evidence="7" id="KW-0862">Zinc</keyword>
<dbReference type="GO" id="GO:0035267">
    <property type="term" value="C:NuA4 histone acetyltransferase complex"/>
    <property type="evidence" value="ECO:0007669"/>
    <property type="project" value="TreeGrafter"/>
</dbReference>
<evidence type="ECO:0000256" key="12">
    <source>
        <dbReference type="ARBA" id="ARBA00023315"/>
    </source>
</evidence>
<feature type="region of interest" description="Disordered" evidence="15">
    <location>
        <begin position="184"/>
        <end position="209"/>
    </location>
</feature>
<dbReference type="InterPro" id="IPR050603">
    <property type="entry name" value="MYST_HAT"/>
</dbReference>
<dbReference type="Proteomes" id="UP000887229">
    <property type="component" value="Unassembled WGS sequence"/>
</dbReference>
<dbReference type="CDD" id="cd04301">
    <property type="entry name" value="NAT_SF"/>
    <property type="match status" value="1"/>
</dbReference>
<evidence type="ECO:0000313" key="18">
    <source>
        <dbReference type="Proteomes" id="UP000887229"/>
    </source>
</evidence>
<evidence type="ECO:0000256" key="15">
    <source>
        <dbReference type="SAM" id="MobiDB-lite"/>
    </source>
</evidence>
<comment type="caution">
    <text evidence="17">The sequence shown here is derived from an EMBL/GenBank/DDBJ whole genome shotgun (WGS) entry which is preliminary data.</text>
</comment>
<accession>A0A9P7ZFS8</accession>
<keyword evidence="9" id="KW-0805">Transcription regulation</keyword>
<evidence type="ECO:0000256" key="3">
    <source>
        <dbReference type="ARBA" id="ARBA00013184"/>
    </source>
</evidence>
<dbReference type="GO" id="GO:0046972">
    <property type="term" value="F:histone H4K16 acetyltransferase activity"/>
    <property type="evidence" value="ECO:0007669"/>
    <property type="project" value="TreeGrafter"/>
</dbReference>
<keyword evidence="10" id="KW-0804">Transcription</keyword>
<evidence type="ECO:0000256" key="11">
    <source>
        <dbReference type="ARBA" id="ARBA00023242"/>
    </source>
</evidence>
<dbReference type="Gene3D" id="3.40.630.30">
    <property type="match status" value="1"/>
</dbReference>
<comment type="similarity">
    <text evidence="2">Belongs to the MYST (SAS/MOZ) family.</text>
</comment>
<dbReference type="InterPro" id="IPR002717">
    <property type="entry name" value="HAT_MYST-type"/>
</dbReference>
<evidence type="ECO:0000256" key="5">
    <source>
        <dbReference type="ARBA" id="ARBA00022723"/>
    </source>
</evidence>
<evidence type="ECO:0000256" key="7">
    <source>
        <dbReference type="ARBA" id="ARBA00022833"/>
    </source>
</evidence>
<dbReference type="GO" id="GO:0005634">
    <property type="term" value="C:nucleus"/>
    <property type="evidence" value="ECO:0007669"/>
    <property type="project" value="UniProtKB-SubCell"/>
</dbReference>
<comment type="subcellular location">
    <subcellularLocation>
        <location evidence="1">Nucleus</location>
    </subcellularLocation>
</comment>
<dbReference type="GeneID" id="70296750"/>
<dbReference type="InterPro" id="IPR036388">
    <property type="entry name" value="WH-like_DNA-bd_sf"/>
</dbReference>
<evidence type="ECO:0000313" key="17">
    <source>
        <dbReference type="EMBL" id="KAG9251126.1"/>
    </source>
</evidence>
<keyword evidence="11" id="KW-0539">Nucleus</keyword>
<keyword evidence="6" id="KW-0863">Zinc-finger</keyword>
<keyword evidence="4" id="KW-0808">Transferase</keyword>
<dbReference type="EC" id="2.3.1.48" evidence="3"/>
<feature type="domain" description="MYST-type HAT" evidence="16">
    <location>
        <begin position="88"/>
        <end position="412"/>
    </location>
</feature>
<evidence type="ECO:0000256" key="8">
    <source>
        <dbReference type="ARBA" id="ARBA00022990"/>
    </source>
</evidence>
<dbReference type="GO" id="GO:0006355">
    <property type="term" value="P:regulation of DNA-templated transcription"/>
    <property type="evidence" value="ECO:0007669"/>
    <property type="project" value="InterPro"/>
</dbReference>
<comment type="function">
    <text evidence="13">Catalytic component of the NuA4 histone acetyltransferase (HAT) complex which is involved in epigenetic transcriptional activation of selected genes principally by acetylation of nucleosomal histones H4, H3, H2B, H2A and H2A variant H2A.Z. Acetylates histone H4 to form H4K5ac, H4K8ac, H4K12ac and H4K16ac, histone H3 to form H3K14ac, and histone H2A to form H2AK4ac and H2AK7ac. The NuA4 complex is involved in the DNA damage response and is required for chromosome segregation. The NuA4 complex plays a direct role in repair of DNA double-strand breaks (DSBs) through homologous recombination. Recruitment to promoters depends on H3K4me. Also acetylates non-histone proteins. In addition to protein acetyltransferase, can use different acyl-CoA substrates, such as 2-hydroxyisobutanoyl-CoA (2-hydroxyisobutyryl-CoA) or (2E)-butenoyl-CoA (crotonyl-CoA), and is able to mediate protein 2-hydroxyisobutyrylation and crotonylation, respectively.</text>
</comment>
<evidence type="ECO:0000256" key="13">
    <source>
        <dbReference type="ARBA" id="ARBA00045805"/>
    </source>
</evidence>
<evidence type="ECO:0000256" key="14">
    <source>
        <dbReference type="PIRSR" id="PIRSR602717-51"/>
    </source>
</evidence>
<evidence type="ECO:0000259" key="16">
    <source>
        <dbReference type="PROSITE" id="PS51726"/>
    </source>
</evidence>
<keyword evidence="12" id="KW-0012">Acyltransferase</keyword>
<keyword evidence="18" id="KW-1185">Reference proteome</keyword>
<evidence type="ECO:0000256" key="9">
    <source>
        <dbReference type="ARBA" id="ARBA00023015"/>
    </source>
</evidence>
<proteinExistence type="inferred from homology"/>
<reference evidence="17" key="1">
    <citation type="journal article" date="2021" name="IMA Fungus">
        <title>Genomic characterization of three marine fungi, including Emericellopsis atlantica sp. nov. with signatures of a generalist lifestyle and marine biomass degradation.</title>
        <authorList>
            <person name="Hagestad O.C."/>
            <person name="Hou L."/>
            <person name="Andersen J.H."/>
            <person name="Hansen E.H."/>
            <person name="Altermark B."/>
            <person name="Li C."/>
            <person name="Kuhnert E."/>
            <person name="Cox R.J."/>
            <person name="Crous P.W."/>
            <person name="Spatafora J.W."/>
            <person name="Lail K."/>
            <person name="Amirebrahimi M."/>
            <person name="Lipzen A."/>
            <person name="Pangilinan J."/>
            <person name="Andreopoulos W."/>
            <person name="Hayes R.D."/>
            <person name="Ng V."/>
            <person name="Grigoriev I.V."/>
            <person name="Jackson S.A."/>
            <person name="Sutton T.D.S."/>
            <person name="Dobson A.D.W."/>
            <person name="Rama T."/>
        </authorList>
    </citation>
    <scope>NUCLEOTIDE SEQUENCE</scope>
    <source>
        <strain evidence="17">TS7</strain>
    </source>
</reference>
<dbReference type="RefSeq" id="XP_046115050.1">
    <property type="nucleotide sequence ID" value="XM_046265847.1"/>
</dbReference>
<feature type="compositionally biased region" description="Acidic residues" evidence="15">
    <location>
        <begin position="403"/>
        <end position="416"/>
    </location>
</feature>
<feature type="region of interest" description="Disordered" evidence="15">
    <location>
        <begin position="395"/>
        <end position="419"/>
    </location>
</feature>
<keyword evidence="5" id="KW-0479">Metal-binding</keyword>
<keyword evidence="8" id="KW-0007">Acetylation</keyword>
<dbReference type="AlphaFoldDB" id="A0A9P7ZFS8"/>
<evidence type="ECO:0000256" key="10">
    <source>
        <dbReference type="ARBA" id="ARBA00023163"/>
    </source>
</evidence>
<dbReference type="GO" id="GO:0008270">
    <property type="term" value="F:zinc ion binding"/>
    <property type="evidence" value="ECO:0007669"/>
    <property type="project" value="UniProtKB-KW"/>
</dbReference>
<evidence type="ECO:0000256" key="1">
    <source>
        <dbReference type="ARBA" id="ARBA00004123"/>
    </source>
</evidence>